<keyword evidence="1" id="KW-0175">Coiled coil</keyword>
<evidence type="ECO:0000256" key="1">
    <source>
        <dbReference type="SAM" id="Coils"/>
    </source>
</evidence>
<accession>A0A9Y1BSH7</accession>
<dbReference type="EMBL" id="CP084167">
    <property type="protein sequence ID" value="UJG44388.1"/>
    <property type="molecule type" value="Genomic_DNA"/>
</dbReference>
<dbReference type="Proteomes" id="UP001200513">
    <property type="component" value="Chromosome"/>
</dbReference>
<organism evidence="2">
    <name type="scientific">Candidatus Heimdallarchaeum endolithica</name>
    <dbReference type="NCBI Taxonomy" id="2876572"/>
    <lineage>
        <taxon>Archaea</taxon>
        <taxon>Promethearchaeati</taxon>
        <taxon>Candidatus Heimdallarchaeota</taxon>
        <taxon>Candidatus Heimdallarchaeia (ex Rinke et al. 2021) (nom. nud.)</taxon>
        <taxon>Candidatus Heimdallarchaeales</taxon>
        <taxon>Candidatus Heimdallarchaeaceae</taxon>
        <taxon>Candidatus Heimdallarchaeum</taxon>
    </lineage>
</organism>
<evidence type="ECO:0000313" key="2">
    <source>
        <dbReference type="EMBL" id="UJG44388.1"/>
    </source>
</evidence>
<proteinExistence type="predicted"/>
<feature type="coiled-coil region" evidence="1">
    <location>
        <begin position="1"/>
        <end position="28"/>
    </location>
</feature>
<name>A0A9Y1BSH7_9ARCH</name>
<sequence length="299" mass="35866">MSIALQEMKQTYEEYSSLEKKLSKIKQILPSINYGQIEEIYEQIRQVRYKVSSLIETMNNYSKQLLADANQENDQFYLELLNKKQNVNATLIELEEEFYQCCFNLLENLKKTVEKYVEIFLSSYNEKCDTEEKLEQWEKKYNDILSKFSKISFPFFLVSSTKVELGQAKEVINKIKSEIKEFPEKYKNIKEEKNKHFERLKKIKEWKERFEKIMDAYHRIKIEELAEFLGEKDIEKIKKWIIEDKAMGLPIKLDRDSIIITSTENNEKKEVGSEFLDLLDTSFRKWTNSEKTKENKLQE</sequence>
<feature type="coiled-coil region" evidence="1">
    <location>
        <begin position="66"/>
        <end position="97"/>
    </location>
</feature>
<reference evidence="2" key="1">
    <citation type="journal article" date="2022" name="Nat. Microbiol.">
        <title>Unique mobile elements and scalable gene flow at the prokaryote-eukaryote boundary revealed by circularized Asgard archaea genomes.</title>
        <authorList>
            <person name="Wu F."/>
            <person name="Speth D.R."/>
            <person name="Philosof A."/>
            <person name="Cremiere A."/>
            <person name="Narayanan A."/>
            <person name="Barco R.A."/>
            <person name="Connon S.A."/>
            <person name="Amend J.P."/>
            <person name="Antoshechkin I.A."/>
            <person name="Orphan V.J."/>
        </authorList>
    </citation>
    <scope>NUCLEOTIDE SEQUENCE</scope>
    <source>
        <strain evidence="2">PR6</strain>
    </source>
</reference>
<gene>
    <name evidence="2" type="ORF">K9W46_04210</name>
</gene>
<protein>
    <submittedName>
        <fullName evidence="2">Uncharacterized protein</fullName>
    </submittedName>
</protein>
<dbReference type="AlphaFoldDB" id="A0A9Y1BSH7"/>